<accession>Z9JGA2</accession>
<reference evidence="1 2" key="1">
    <citation type="journal article" date="2014" name="Genome Announc.">
        <title>Draft Genome Sequence of Xylella fastidiosa Pear Leaf Scorch Strain in Taiwan.</title>
        <authorList>
            <person name="Su C.C."/>
            <person name="Deng W.L."/>
            <person name="Jan F.J."/>
            <person name="Chang C.J."/>
            <person name="Huang H."/>
            <person name="Chen J."/>
        </authorList>
    </citation>
    <scope>NUCLEOTIDE SEQUENCE [LARGE SCALE GENOMIC DNA]</scope>
    <source>
        <strain evidence="1 2">PLS229</strain>
    </source>
</reference>
<evidence type="ECO:0000313" key="1">
    <source>
        <dbReference type="EMBL" id="EWS77425.1"/>
    </source>
</evidence>
<dbReference type="Proteomes" id="UP000020406">
    <property type="component" value="Unassembled WGS sequence"/>
</dbReference>
<protein>
    <submittedName>
        <fullName evidence="1">Uncharacterized protein</fullName>
    </submittedName>
</protein>
<gene>
    <name evidence="1" type="ORF">AF72_10785</name>
</gene>
<dbReference type="PATRIC" id="fig|1444770.3.peg.2551"/>
<proteinExistence type="predicted"/>
<name>Z9JGA2_9GAMM</name>
<organism evidence="1 2">
    <name type="scientific">Xylella taiwanensis</name>
    <dbReference type="NCBI Taxonomy" id="1444770"/>
    <lineage>
        <taxon>Bacteria</taxon>
        <taxon>Pseudomonadati</taxon>
        <taxon>Pseudomonadota</taxon>
        <taxon>Gammaproteobacteria</taxon>
        <taxon>Lysobacterales</taxon>
        <taxon>Lysobacteraceae</taxon>
        <taxon>Xylella</taxon>
    </lineage>
</organism>
<dbReference type="AlphaFoldDB" id="Z9JGA2"/>
<evidence type="ECO:0000313" key="2">
    <source>
        <dbReference type="Proteomes" id="UP000020406"/>
    </source>
</evidence>
<comment type="caution">
    <text evidence="1">The sequence shown here is derived from an EMBL/GenBank/DDBJ whole genome shotgun (WGS) entry which is preliminary data.</text>
</comment>
<dbReference type="EMBL" id="JDSQ01000020">
    <property type="protein sequence ID" value="EWS77425.1"/>
    <property type="molecule type" value="Genomic_DNA"/>
</dbReference>
<sequence length="58" mass="6600">MITQILLTFASIDVLRVARTTQIKIVVTLLNKGGMLRKAGNLWSNNSQRSRVSHKHPW</sequence>